<keyword evidence="2" id="KW-1185">Reference proteome</keyword>
<proteinExistence type="predicted"/>
<accession>A0AC61QUH3</accession>
<sequence length="403" mass="45527">MYNTFTLDNGLRIIHHPSSGNVIYCGYAIKAGTRDERQGEEGLAHFCEHASFKGTSGRKAWQVIQCIESVGGELNAYTNKQSTVYYCACLKEHLPRAVDLLTDMVFRSVFPEAELEKEKEVICDEIESYNDSPAELIYDEFENRIFRGHPLGHSILGTKDTVRGFSTADALRFTRRLYRPDNAIFFINGDVSFTTITRLLAKCHKDIHALPAEPTPPFVPPVASEISVTGTHQAHVLVGRRAYDINHPRRITLYLLNNILGGPAMSSRLNMALREKEGLVYTVESGMASFADTGLWSVYFGCDPHDVKRCLRIVRRELDRLMNKPLSSRQLQQAKRQLRGQIALACDSREGFTLDFAKSFLHYGWEKDVRALCEDIDRVTADDILAVANDLFRPETIETLVFA</sequence>
<name>A0AC61QUH3_9BACT</name>
<dbReference type="EMBL" id="SRZC01000001">
    <property type="protein sequence ID" value="TGX84200.1"/>
    <property type="molecule type" value="Genomic_DNA"/>
</dbReference>
<protein>
    <submittedName>
        <fullName evidence="1">Insulinase family protein</fullName>
    </submittedName>
</protein>
<comment type="caution">
    <text evidence="1">The sequence shown here is derived from an EMBL/GenBank/DDBJ whole genome shotgun (WGS) entry which is preliminary data.</text>
</comment>
<dbReference type="Proteomes" id="UP000308886">
    <property type="component" value="Unassembled WGS sequence"/>
</dbReference>
<organism evidence="1 2">
    <name type="scientific">Palleniella muris</name>
    <dbReference type="NCBI Taxonomy" id="3038145"/>
    <lineage>
        <taxon>Bacteria</taxon>
        <taxon>Pseudomonadati</taxon>
        <taxon>Bacteroidota</taxon>
        <taxon>Bacteroidia</taxon>
        <taxon>Bacteroidales</taxon>
        <taxon>Prevotellaceae</taxon>
        <taxon>Palleniella</taxon>
    </lineage>
</organism>
<evidence type="ECO:0000313" key="1">
    <source>
        <dbReference type="EMBL" id="TGX84200.1"/>
    </source>
</evidence>
<evidence type="ECO:0000313" key="2">
    <source>
        <dbReference type="Proteomes" id="UP000308886"/>
    </source>
</evidence>
<gene>
    <name evidence="1" type="ORF">E5358_00760</name>
</gene>
<reference evidence="1" key="1">
    <citation type="submission" date="2019-04" db="EMBL/GenBank/DDBJ databases">
        <title>Microbes associate with the intestines of laboratory mice.</title>
        <authorList>
            <person name="Navarre W."/>
            <person name="Wong E."/>
            <person name="Huang K."/>
            <person name="Tropini C."/>
            <person name="Ng K."/>
            <person name="Yu B."/>
        </authorList>
    </citation>
    <scope>NUCLEOTIDE SEQUENCE</scope>
    <source>
        <strain evidence="1">NM73_A23</strain>
    </source>
</reference>